<dbReference type="Pfam" id="PF00593">
    <property type="entry name" value="TonB_dep_Rec_b-barrel"/>
    <property type="match status" value="1"/>
</dbReference>
<dbReference type="Gene3D" id="2.40.170.20">
    <property type="entry name" value="TonB-dependent receptor, beta-barrel domain"/>
    <property type="match status" value="1"/>
</dbReference>
<dbReference type="InterPro" id="IPR012910">
    <property type="entry name" value="Plug_dom"/>
</dbReference>
<dbReference type="Pfam" id="PF07715">
    <property type="entry name" value="Plug"/>
    <property type="match status" value="1"/>
</dbReference>
<evidence type="ECO:0000256" key="9">
    <source>
        <dbReference type="ARBA" id="ARBA00023065"/>
    </source>
</evidence>
<dbReference type="Gene3D" id="2.170.130.10">
    <property type="entry name" value="TonB-dependent receptor, plug domain"/>
    <property type="match status" value="1"/>
</dbReference>
<evidence type="ECO:0000256" key="18">
    <source>
        <dbReference type="SAM" id="SignalP"/>
    </source>
</evidence>
<evidence type="ECO:0000256" key="16">
    <source>
        <dbReference type="RuleBase" id="RU003357"/>
    </source>
</evidence>
<dbReference type="PANTHER" id="PTHR30069:SF8">
    <property type="entry name" value="TONB-DEPENDENT SIDEROPHORE RECEPTOR PROTEIN"/>
    <property type="match status" value="1"/>
</dbReference>
<dbReference type="InterPro" id="IPR039426">
    <property type="entry name" value="TonB-dep_rcpt-like"/>
</dbReference>
<proteinExistence type="inferred from homology"/>
<dbReference type="InterPro" id="IPR058134">
    <property type="entry name" value="PirA/FepA/PfeA"/>
</dbReference>
<evidence type="ECO:0000259" key="20">
    <source>
        <dbReference type="Pfam" id="PF07715"/>
    </source>
</evidence>
<keyword evidence="11 14" id="KW-0472">Membrane</keyword>
<comment type="subcellular location">
    <subcellularLocation>
        <location evidence="1 14">Cell outer membrane</location>
        <topology evidence="1 14">Multi-pass membrane protein</topology>
    </subcellularLocation>
</comment>
<feature type="domain" description="TonB-dependent receptor-like beta-barrel" evidence="19">
    <location>
        <begin position="258"/>
        <end position="701"/>
    </location>
</feature>
<sequence>MKLTAIRRTPLAAAIGLALVGLPAMAQQSPGDAPMHQVHIVGTAEQELKQAIGVSVITSEDIEARPPANDLAELIRTMPGVNLTGNSASGQYGNNRQIDLRGMGPENTLILVDGKPVSSRNSVRMGRSGERNTRGDTNWVPAEAVERIEVLRGPAAARYGSGAAGGVINIITKAPGDYLTGSVTAYALAPEHSEEGDSKRLGFNLSGPLAGKLSFRVFGNVNKTDADALALNATPENTADGAIPPAGREGVRNRDIGGLLRWDFMPDQVLEFESNFSRQGNIYAGDRAVNAAGFPILGELANAAAETNVMLRRSAALTHRGTWGATTSRLWLTYEGTDNTRMNEGLAGGPEGSISDPTRRSTSELETYGANGEIHTPLNFGGVAQMLTAGFEARKEKLNDPYSMTQAATAIPGMPAGSRDGRSSAETYAVYVEDNIGVNTAFTLTPGLRFDKHSQFGTNWSPSLNASYALSSTLTLRGGVARAFEAPNLYQSNPNYLYYTRGNGCPVNNPNLGGGCYVRGNDQLAPETSVNKEIGIAWKDRGHEASLAYFHNNYKNKITGGMDHLLGNTSANGRLFQWENSPKAVVQGVEGNLTIPFGPRLKLTNNLTYMIENENKTNGEPLSVIPEYTLNSTLDWKVNARLTTLLTVSYYGKQEPRRLTGTGGQASGEALNTLAPYAVVGANVGYAFTPKLYLRTGINNLFDERLFRRSTNGSTGAESYNEPGRALFVNLTASF</sequence>
<evidence type="ECO:0000256" key="15">
    <source>
        <dbReference type="PROSITE-ProRule" id="PRU10144"/>
    </source>
</evidence>
<dbReference type="PANTHER" id="PTHR30069">
    <property type="entry name" value="TONB-DEPENDENT OUTER MEMBRANE RECEPTOR"/>
    <property type="match status" value="1"/>
</dbReference>
<evidence type="ECO:0000256" key="8">
    <source>
        <dbReference type="ARBA" id="ARBA00023004"/>
    </source>
</evidence>
<feature type="chain" id="PRO_5022855202" evidence="18">
    <location>
        <begin position="27"/>
        <end position="735"/>
    </location>
</feature>
<accession>A0A5C7G2K9</accession>
<evidence type="ECO:0000256" key="14">
    <source>
        <dbReference type="PROSITE-ProRule" id="PRU01360"/>
    </source>
</evidence>
<dbReference type="NCBIfam" id="NF010048">
    <property type="entry name" value="PRK13524.1"/>
    <property type="match status" value="1"/>
</dbReference>
<keyword evidence="5" id="KW-0410">Iron transport</keyword>
<evidence type="ECO:0000256" key="12">
    <source>
        <dbReference type="ARBA" id="ARBA00023170"/>
    </source>
</evidence>
<feature type="region of interest" description="Disordered" evidence="17">
    <location>
        <begin position="341"/>
        <end position="361"/>
    </location>
</feature>
<comment type="similarity">
    <text evidence="2 14 16">Belongs to the TonB-dependent receptor family.</text>
</comment>
<evidence type="ECO:0000256" key="17">
    <source>
        <dbReference type="SAM" id="MobiDB-lite"/>
    </source>
</evidence>
<dbReference type="AlphaFoldDB" id="A0A5C7G2K9"/>
<evidence type="ECO:0000256" key="10">
    <source>
        <dbReference type="ARBA" id="ARBA00023077"/>
    </source>
</evidence>
<evidence type="ECO:0000256" key="7">
    <source>
        <dbReference type="ARBA" id="ARBA00022729"/>
    </source>
</evidence>
<keyword evidence="22" id="KW-1185">Reference proteome</keyword>
<evidence type="ECO:0000313" key="21">
    <source>
        <dbReference type="EMBL" id="TXF98729.1"/>
    </source>
</evidence>
<evidence type="ECO:0000259" key="19">
    <source>
        <dbReference type="Pfam" id="PF00593"/>
    </source>
</evidence>
<evidence type="ECO:0000313" key="22">
    <source>
        <dbReference type="Proteomes" id="UP000321413"/>
    </source>
</evidence>
<feature type="short sequence motif" description="TonB C-terminal box" evidence="15">
    <location>
        <begin position="718"/>
        <end position="735"/>
    </location>
</feature>
<feature type="signal peptide" evidence="18">
    <location>
        <begin position="1"/>
        <end position="26"/>
    </location>
</feature>
<dbReference type="InterPro" id="IPR037066">
    <property type="entry name" value="Plug_dom_sf"/>
</dbReference>
<dbReference type="PROSITE" id="PS52016">
    <property type="entry name" value="TONB_DEPENDENT_REC_3"/>
    <property type="match status" value="1"/>
</dbReference>
<dbReference type="NCBIfam" id="NF010051">
    <property type="entry name" value="PRK13528.1"/>
    <property type="match status" value="1"/>
</dbReference>
<dbReference type="GO" id="GO:0015344">
    <property type="term" value="F:siderophore uptake transmembrane transporter activity"/>
    <property type="evidence" value="ECO:0007669"/>
    <property type="project" value="TreeGrafter"/>
</dbReference>
<evidence type="ECO:0000256" key="1">
    <source>
        <dbReference type="ARBA" id="ARBA00004571"/>
    </source>
</evidence>
<gene>
    <name evidence="21" type="ORF">FVD38_15685</name>
</gene>
<dbReference type="InterPro" id="IPR010917">
    <property type="entry name" value="TonB_rcpt_CS"/>
</dbReference>
<organism evidence="21 22">
    <name type="scientific">Massilia arenae</name>
    <dbReference type="NCBI Taxonomy" id="2603288"/>
    <lineage>
        <taxon>Bacteria</taxon>
        <taxon>Pseudomonadati</taxon>
        <taxon>Pseudomonadota</taxon>
        <taxon>Betaproteobacteria</taxon>
        <taxon>Burkholderiales</taxon>
        <taxon>Oxalobacteraceae</taxon>
        <taxon>Telluria group</taxon>
        <taxon>Massilia</taxon>
    </lineage>
</organism>
<dbReference type="InterPro" id="IPR010105">
    <property type="entry name" value="TonB_sidphr_rcpt"/>
</dbReference>
<dbReference type="PROSITE" id="PS01156">
    <property type="entry name" value="TONB_DEPENDENT_REC_2"/>
    <property type="match status" value="1"/>
</dbReference>
<evidence type="ECO:0000256" key="4">
    <source>
        <dbReference type="ARBA" id="ARBA00022452"/>
    </source>
</evidence>
<comment type="caution">
    <text evidence="21">The sequence shown here is derived from an EMBL/GenBank/DDBJ whole genome shotgun (WGS) entry which is preliminary data.</text>
</comment>
<evidence type="ECO:0000256" key="13">
    <source>
        <dbReference type="ARBA" id="ARBA00023237"/>
    </source>
</evidence>
<keyword evidence="13 14" id="KW-0998">Cell outer membrane</keyword>
<keyword evidence="6 14" id="KW-0812">Transmembrane</keyword>
<evidence type="ECO:0000256" key="6">
    <source>
        <dbReference type="ARBA" id="ARBA00022692"/>
    </source>
</evidence>
<dbReference type="Proteomes" id="UP000321413">
    <property type="component" value="Unassembled WGS sequence"/>
</dbReference>
<dbReference type="RefSeq" id="WP_147935672.1">
    <property type="nucleotide sequence ID" value="NZ_VPFD01000016.1"/>
</dbReference>
<evidence type="ECO:0000256" key="5">
    <source>
        <dbReference type="ARBA" id="ARBA00022496"/>
    </source>
</evidence>
<evidence type="ECO:0000256" key="2">
    <source>
        <dbReference type="ARBA" id="ARBA00009810"/>
    </source>
</evidence>
<keyword evidence="7 18" id="KW-0732">Signal</keyword>
<keyword evidence="10 16" id="KW-0798">TonB box</keyword>
<dbReference type="SUPFAM" id="SSF56935">
    <property type="entry name" value="Porins"/>
    <property type="match status" value="1"/>
</dbReference>
<reference evidence="21 22" key="1">
    <citation type="submission" date="2019-08" db="EMBL/GenBank/DDBJ databases">
        <title>Massilia golmudensis sp. nov., isolated from sand in the Qinghai-Tibetan Plateau.</title>
        <authorList>
            <person name="Zhang B."/>
        </authorList>
    </citation>
    <scope>NUCLEOTIDE SEQUENCE [LARGE SCALE GENOMIC DNA]</scope>
    <source>
        <strain evidence="21 22">GEM5</strain>
    </source>
</reference>
<evidence type="ECO:0000256" key="3">
    <source>
        <dbReference type="ARBA" id="ARBA00022448"/>
    </source>
</evidence>
<evidence type="ECO:0000256" key="11">
    <source>
        <dbReference type="ARBA" id="ARBA00023136"/>
    </source>
</evidence>
<name>A0A5C7G2K9_9BURK</name>
<keyword evidence="12 21" id="KW-0675">Receptor</keyword>
<keyword evidence="9" id="KW-0406">Ion transport</keyword>
<dbReference type="CDD" id="cd01347">
    <property type="entry name" value="ligand_gated_channel"/>
    <property type="match status" value="1"/>
</dbReference>
<dbReference type="NCBIfam" id="TIGR01783">
    <property type="entry name" value="TonB-siderophor"/>
    <property type="match status" value="1"/>
</dbReference>
<dbReference type="InterPro" id="IPR000531">
    <property type="entry name" value="Beta-barrel_TonB"/>
</dbReference>
<protein>
    <submittedName>
        <fullName evidence="21">TonB-dependent siderophore receptor</fullName>
    </submittedName>
</protein>
<keyword evidence="3 14" id="KW-0813">Transport</keyword>
<dbReference type="EMBL" id="VPFD01000016">
    <property type="protein sequence ID" value="TXF98729.1"/>
    <property type="molecule type" value="Genomic_DNA"/>
</dbReference>
<dbReference type="GO" id="GO:0038023">
    <property type="term" value="F:signaling receptor activity"/>
    <property type="evidence" value="ECO:0007669"/>
    <property type="project" value="InterPro"/>
</dbReference>
<keyword evidence="8" id="KW-0408">Iron</keyword>
<keyword evidence="4 14" id="KW-1134">Transmembrane beta strand</keyword>
<dbReference type="GO" id="GO:0044718">
    <property type="term" value="P:siderophore transmembrane transport"/>
    <property type="evidence" value="ECO:0007669"/>
    <property type="project" value="TreeGrafter"/>
</dbReference>
<dbReference type="GO" id="GO:0009279">
    <property type="term" value="C:cell outer membrane"/>
    <property type="evidence" value="ECO:0007669"/>
    <property type="project" value="UniProtKB-SubCell"/>
</dbReference>
<dbReference type="InterPro" id="IPR036942">
    <property type="entry name" value="Beta-barrel_TonB_sf"/>
</dbReference>
<feature type="domain" description="TonB-dependent receptor plug" evidence="20">
    <location>
        <begin position="50"/>
        <end position="167"/>
    </location>
</feature>